<protein>
    <submittedName>
        <fullName evidence="2">Putative Tra3-like protein</fullName>
    </submittedName>
</protein>
<feature type="compositionally biased region" description="Low complexity" evidence="1">
    <location>
        <begin position="8"/>
        <end position="29"/>
    </location>
</feature>
<accession>A0A0K2B6B9</accession>
<evidence type="ECO:0000313" key="2">
    <source>
        <dbReference type="EMBL" id="AKZ60783.1"/>
    </source>
</evidence>
<dbReference type="PANTHER" id="PTHR36456">
    <property type="entry name" value="UPF0232 PROTEIN SCO3875"/>
    <property type="match status" value="1"/>
</dbReference>
<organism evidence="2 3">
    <name type="scientific">Streptomyces ambofaciens (strain ATCC 23877 / 3486 / DSM 40053 / JCM 4204 / NBRC 12836 / NRRL B-2516)</name>
    <dbReference type="NCBI Taxonomy" id="278992"/>
    <lineage>
        <taxon>Bacteria</taxon>
        <taxon>Bacillati</taxon>
        <taxon>Actinomycetota</taxon>
        <taxon>Actinomycetes</taxon>
        <taxon>Kitasatosporales</taxon>
        <taxon>Streptomycetaceae</taxon>
        <taxon>Streptomyces</taxon>
    </lineage>
</organism>
<keyword evidence="2" id="KW-0614">Plasmid</keyword>
<sequence>MTEQGSGADLARMALAAARANAKTAPAPAKKTRRGPRPVRGEGRDPQGLGNILGRLQAEQGWDAGLNGGNLLDQWATIAPTELATTVQAVAYDPDRGILELRPSSPAYATQIRLFQQQLVAHLNRQLGKPAVRSIRVLAPGGDHRTAADALDPEQAPVPAGPVKTRDTAHPGYQHTLALALEHRGTQHQRIDPYEIEARTRQEAALRAGRQPETEHRDAVWETDRLEAAQVDEREAVRQAAIARARREKAGGSGPRRLFGAA</sequence>
<dbReference type="EMBL" id="CP012383">
    <property type="protein sequence ID" value="AKZ60783.1"/>
    <property type="molecule type" value="Genomic_DNA"/>
</dbReference>
<dbReference type="InterPro" id="IPR007922">
    <property type="entry name" value="DciA-like"/>
</dbReference>
<dbReference type="PANTHER" id="PTHR36456:SF1">
    <property type="entry name" value="UPF0232 PROTEIN SCO3875"/>
    <property type="match status" value="1"/>
</dbReference>
<name>A0A0K2B6B9_STRA7</name>
<evidence type="ECO:0000256" key="1">
    <source>
        <dbReference type="SAM" id="MobiDB-lite"/>
    </source>
</evidence>
<dbReference type="Proteomes" id="UP000061018">
    <property type="component" value="Plasmid pSAM1"/>
</dbReference>
<dbReference type="Pfam" id="PF05258">
    <property type="entry name" value="DciA"/>
    <property type="match status" value="1"/>
</dbReference>
<dbReference type="RefSeq" id="WP_053143318.1">
    <property type="nucleotide sequence ID" value="NZ_CP012383.1"/>
</dbReference>
<gene>
    <name evidence="2" type="ORF">SAM23877_p074</name>
</gene>
<dbReference type="KEGG" id="samb:SAM23877_p074"/>
<proteinExistence type="predicted"/>
<evidence type="ECO:0000313" key="3">
    <source>
        <dbReference type="Proteomes" id="UP000061018"/>
    </source>
</evidence>
<reference evidence="3" key="1">
    <citation type="journal article" date="2015" name="J. Biotechnol.">
        <title>Complete genome sequence of Streptomyces ambofaciens ATCC 23877, the spiramycin producer.</title>
        <authorList>
            <person name="Thibessard A."/>
            <person name="Haas D."/>
            <person name="Gerbaud C."/>
            <person name="Aigle B."/>
            <person name="Lautru S."/>
            <person name="Pernodet J.L."/>
            <person name="Leblond P."/>
        </authorList>
    </citation>
    <scope>NUCLEOTIDE SEQUENCE [LARGE SCALE GENOMIC DNA]</scope>
    <source>
        <strain evidence="3">ATCC 23877 / 3486 / DSM 40053 / JCM 4204 / NBRC 12836 / NRRL B-2516</strain>
        <plasmid evidence="3">pSAM1</plasmid>
    </source>
</reference>
<geneLocation type="plasmid" evidence="2 3">
    <name>pSAM1</name>
</geneLocation>
<dbReference type="AlphaFoldDB" id="A0A0K2B6B9"/>
<feature type="region of interest" description="Disordered" evidence="1">
    <location>
        <begin position="1"/>
        <end position="49"/>
    </location>
</feature>